<organism evidence="4 5">
    <name type="scientific">Enterococcus mundtii</name>
    <dbReference type="NCBI Taxonomy" id="53346"/>
    <lineage>
        <taxon>Bacteria</taxon>
        <taxon>Bacillati</taxon>
        <taxon>Bacillota</taxon>
        <taxon>Bacilli</taxon>
        <taxon>Lactobacillales</taxon>
        <taxon>Enterococcaceae</taxon>
        <taxon>Enterococcus</taxon>
    </lineage>
</organism>
<keyword evidence="2" id="KW-0472">Membrane</keyword>
<keyword evidence="2" id="KW-1133">Transmembrane helix</keyword>
<feature type="transmembrane region" description="Helical" evidence="2">
    <location>
        <begin position="78"/>
        <end position="98"/>
    </location>
</feature>
<evidence type="ECO:0000256" key="1">
    <source>
        <dbReference type="ARBA" id="ARBA00009067"/>
    </source>
</evidence>
<dbReference type="EMBL" id="NGMS01000002">
    <property type="protein sequence ID" value="OTP25246.1"/>
    <property type="molecule type" value="Genomic_DNA"/>
</dbReference>
<gene>
    <name evidence="4" type="ORF">A5802_002399</name>
</gene>
<feature type="transmembrane region" description="Helical" evidence="2">
    <location>
        <begin position="139"/>
        <end position="158"/>
    </location>
</feature>
<proteinExistence type="inferred from homology"/>
<evidence type="ECO:0000256" key="2">
    <source>
        <dbReference type="SAM" id="Phobius"/>
    </source>
</evidence>
<evidence type="ECO:0000313" key="5">
    <source>
        <dbReference type="Proteomes" id="UP000195024"/>
    </source>
</evidence>
<feature type="transmembrane region" description="Helical" evidence="2">
    <location>
        <begin position="110"/>
        <end position="127"/>
    </location>
</feature>
<evidence type="ECO:0000313" key="4">
    <source>
        <dbReference type="EMBL" id="OTP25246.1"/>
    </source>
</evidence>
<name>A0A1I4MHM0_ENTMU</name>
<keyword evidence="2" id="KW-0812">Transmembrane</keyword>
<protein>
    <recommendedName>
        <fullName evidence="3">CAAX prenyl protease 2/Lysostaphin resistance protein A-like domain-containing protein</fullName>
    </recommendedName>
</protein>
<dbReference type="AlphaFoldDB" id="A0A1I4MHM0"/>
<feature type="transmembrane region" description="Helical" evidence="2">
    <location>
        <begin position="164"/>
        <end position="182"/>
    </location>
</feature>
<dbReference type="GO" id="GO:0080120">
    <property type="term" value="P:CAAX-box protein maturation"/>
    <property type="evidence" value="ECO:0007669"/>
    <property type="project" value="UniProtKB-ARBA"/>
</dbReference>
<accession>A0A1I4MHM0</accession>
<evidence type="ECO:0000259" key="3">
    <source>
        <dbReference type="Pfam" id="PF02517"/>
    </source>
</evidence>
<feature type="transmembrane region" description="Helical" evidence="2">
    <location>
        <begin position="9"/>
        <end position="30"/>
    </location>
</feature>
<feature type="domain" description="CAAX prenyl protease 2/Lysostaphin resistance protein A-like" evidence="3">
    <location>
        <begin position="110"/>
        <end position="200"/>
    </location>
</feature>
<feature type="transmembrane region" description="Helical" evidence="2">
    <location>
        <begin position="36"/>
        <end position="58"/>
    </location>
</feature>
<comment type="similarity">
    <text evidence="1">Belongs to the UPF0177 family.</text>
</comment>
<dbReference type="Proteomes" id="UP000195024">
    <property type="component" value="Unassembled WGS sequence"/>
</dbReference>
<comment type="caution">
    <text evidence="4">The sequence shown here is derived from an EMBL/GenBank/DDBJ whole genome shotgun (WGS) entry which is preliminary data.</text>
</comment>
<dbReference type="InterPro" id="IPR003675">
    <property type="entry name" value="Rce1/LyrA-like_dom"/>
</dbReference>
<dbReference type="Pfam" id="PF02517">
    <property type="entry name" value="Rce1-like"/>
    <property type="match status" value="1"/>
</dbReference>
<reference evidence="4 5" key="1">
    <citation type="submission" date="2017-05" db="EMBL/GenBank/DDBJ databases">
        <title>The Genome Sequence of Enterococcus mundtii 6B1_DIV0119.</title>
        <authorList>
            <consortium name="The Broad Institute Genomics Platform"/>
            <consortium name="The Broad Institute Genomic Center for Infectious Diseases"/>
            <person name="Earl A."/>
            <person name="Manson A."/>
            <person name="Schwartman J."/>
            <person name="Gilmore M."/>
            <person name="Abouelleil A."/>
            <person name="Cao P."/>
            <person name="Chapman S."/>
            <person name="Cusick C."/>
            <person name="Shea T."/>
            <person name="Young S."/>
            <person name="Neafsey D."/>
            <person name="Nusbaum C."/>
            <person name="Birren B."/>
        </authorList>
    </citation>
    <scope>NUCLEOTIDE SEQUENCE [LARGE SCALE GENOMIC DNA]</scope>
    <source>
        <strain evidence="4 5">6B1_DIV0119</strain>
    </source>
</reference>
<dbReference type="GO" id="GO:0004175">
    <property type="term" value="F:endopeptidase activity"/>
    <property type="evidence" value="ECO:0007669"/>
    <property type="project" value="UniProtKB-ARBA"/>
</dbReference>
<sequence>MKIDHMRLTLIKSIILTVWITIFCITNFGIIRSKTILILLENNQLGLNLIMILFIYLLCMPELNRALQGMNLSMMKQVGFTLLLLLVTNFIYMVLVFGSFEVVSQNYDSVVLFSVIVIAPIREELVYRYLFLSITDSNWLKLVYGLVSTGFFFYGHSFTYGGNLYAMTQVLFLTLATTYLYVKTNNILPAIMLHSSYNLFLLSLSIAQ</sequence>